<gene>
    <name evidence="2" type="ORF">WOLCODRAFT_82526</name>
</gene>
<dbReference type="STRING" id="742152.A0A2H3J9R7"/>
<dbReference type="GO" id="GO:0004523">
    <property type="term" value="F:RNA-DNA hybrid ribonuclease activity"/>
    <property type="evidence" value="ECO:0007669"/>
    <property type="project" value="InterPro"/>
</dbReference>
<dbReference type="OMA" id="HRTTHIH"/>
<dbReference type="SUPFAM" id="SSF53098">
    <property type="entry name" value="Ribonuclease H-like"/>
    <property type="match status" value="1"/>
</dbReference>
<evidence type="ECO:0000313" key="3">
    <source>
        <dbReference type="Proteomes" id="UP000218811"/>
    </source>
</evidence>
<dbReference type="AlphaFoldDB" id="A0A2H3J9R7"/>
<dbReference type="EMBL" id="KB467887">
    <property type="protein sequence ID" value="PCH36543.1"/>
    <property type="molecule type" value="Genomic_DNA"/>
</dbReference>
<evidence type="ECO:0000313" key="2">
    <source>
        <dbReference type="EMBL" id="PCH36543.1"/>
    </source>
</evidence>
<dbReference type="OrthoDB" id="3230070at2759"/>
<organism evidence="2 3">
    <name type="scientific">Wolfiporia cocos (strain MD-104)</name>
    <name type="common">Brown rot fungus</name>
    <dbReference type="NCBI Taxonomy" id="742152"/>
    <lineage>
        <taxon>Eukaryota</taxon>
        <taxon>Fungi</taxon>
        <taxon>Dikarya</taxon>
        <taxon>Basidiomycota</taxon>
        <taxon>Agaricomycotina</taxon>
        <taxon>Agaricomycetes</taxon>
        <taxon>Polyporales</taxon>
        <taxon>Phaeolaceae</taxon>
        <taxon>Wolfiporia</taxon>
    </lineage>
</organism>
<dbReference type="InterPro" id="IPR002156">
    <property type="entry name" value="RNaseH_domain"/>
</dbReference>
<name>A0A2H3J9R7_WOLCO</name>
<feature type="domain" description="RNase H type-1" evidence="1">
    <location>
        <begin position="22"/>
        <end position="170"/>
    </location>
</feature>
<accession>A0A2H3J9R7</accession>
<dbReference type="InterPro" id="IPR012337">
    <property type="entry name" value="RNaseH-like_sf"/>
</dbReference>
<sequence length="333" mass="37831">MKQECTTHHRHIQHLLNVITTNPDHLAIYTNGSSCTPHYRCKPHTGAAFLVTHLGKHIHNEARGLGPQATSFDAELFSAALAANRILDVLPTHVHRTTHIHYFIDNTAAIDKVYDMSKHPGQLNSILFHDATDKLLSTYPDISVTIHWCPSHKGIPGNEHVDQLAHAAVLLPHSIPSTITWLRSTAHRRTLQHWQQEWVSKNCINSSRYALTTLPTYTLHLVLQKFTETRHIQSHLLQCITGHAFMGKYYQRFIPNESPLCPCDNTTIQTRRHVLLHCPIHNHARSFLREASPSLQLSFILSTVKGWWALISFLKHSCAFIKQDGPQMVFDPG</sequence>
<dbReference type="PROSITE" id="PS50879">
    <property type="entry name" value="RNASE_H_1"/>
    <property type="match status" value="1"/>
</dbReference>
<dbReference type="CDD" id="cd09276">
    <property type="entry name" value="Rnase_HI_RT_non_LTR"/>
    <property type="match status" value="1"/>
</dbReference>
<dbReference type="InterPro" id="IPR036397">
    <property type="entry name" value="RNaseH_sf"/>
</dbReference>
<proteinExistence type="predicted"/>
<keyword evidence="3" id="KW-1185">Reference proteome</keyword>
<protein>
    <recommendedName>
        <fullName evidence="1">RNase H type-1 domain-containing protein</fullName>
    </recommendedName>
</protein>
<dbReference type="GO" id="GO:0003676">
    <property type="term" value="F:nucleic acid binding"/>
    <property type="evidence" value="ECO:0007669"/>
    <property type="project" value="InterPro"/>
</dbReference>
<dbReference type="Proteomes" id="UP000218811">
    <property type="component" value="Unassembled WGS sequence"/>
</dbReference>
<dbReference type="Gene3D" id="3.30.420.10">
    <property type="entry name" value="Ribonuclease H-like superfamily/Ribonuclease H"/>
    <property type="match status" value="1"/>
</dbReference>
<reference evidence="2 3" key="1">
    <citation type="journal article" date="2012" name="Science">
        <title>The Paleozoic origin of enzymatic lignin decomposition reconstructed from 31 fungal genomes.</title>
        <authorList>
            <person name="Floudas D."/>
            <person name="Binder M."/>
            <person name="Riley R."/>
            <person name="Barry K."/>
            <person name="Blanchette R.A."/>
            <person name="Henrissat B."/>
            <person name="Martinez A.T."/>
            <person name="Otillar R."/>
            <person name="Spatafora J.W."/>
            <person name="Yadav J.S."/>
            <person name="Aerts A."/>
            <person name="Benoit I."/>
            <person name="Boyd A."/>
            <person name="Carlson A."/>
            <person name="Copeland A."/>
            <person name="Coutinho P.M."/>
            <person name="de Vries R.P."/>
            <person name="Ferreira P."/>
            <person name="Findley K."/>
            <person name="Foster B."/>
            <person name="Gaskell J."/>
            <person name="Glotzer D."/>
            <person name="Gorecki P."/>
            <person name="Heitman J."/>
            <person name="Hesse C."/>
            <person name="Hori C."/>
            <person name="Igarashi K."/>
            <person name="Jurgens J.A."/>
            <person name="Kallen N."/>
            <person name="Kersten P."/>
            <person name="Kohler A."/>
            <person name="Kuees U."/>
            <person name="Kumar T.K.A."/>
            <person name="Kuo A."/>
            <person name="LaButti K."/>
            <person name="Larrondo L.F."/>
            <person name="Lindquist E."/>
            <person name="Ling A."/>
            <person name="Lombard V."/>
            <person name="Lucas S."/>
            <person name="Lundell T."/>
            <person name="Martin R."/>
            <person name="McLaughlin D.J."/>
            <person name="Morgenstern I."/>
            <person name="Morin E."/>
            <person name="Murat C."/>
            <person name="Nagy L.G."/>
            <person name="Nolan M."/>
            <person name="Ohm R.A."/>
            <person name="Patyshakuliyeva A."/>
            <person name="Rokas A."/>
            <person name="Ruiz-Duenas F.J."/>
            <person name="Sabat G."/>
            <person name="Salamov A."/>
            <person name="Samejima M."/>
            <person name="Schmutz J."/>
            <person name="Slot J.C."/>
            <person name="St John F."/>
            <person name="Stenlid J."/>
            <person name="Sun H."/>
            <person name="Sun S."/>
            <person name="Syed K."/>
            <person name="Tsang A."/>
            <person name="Wiebenga A."/>
            <person name="Young D."/>
            <person name="Pisabarro A."/>
            <person name="Eastwood D.C."/>
            <person name="Martin F."/>
            <person name="Cullen D."/>
            <person name="Grigoriev I.V."/>
            <person name="Hibbett D.S."/>
        </authorList>
    </citation>
    <scope>NUCLEOTIDE SEQUENCE [LARGE SCALE GENOMIC DNA]</scope>
    <source>
        <strain evidence="2 3">MD-104</strain>
    </source>
</reference>
<evidence type="ECO:0000259" key="1">
    <source>
        <dbReference type="PROSITE" id="PS50879"/>
    </source>
</evidence>
<dbReference type="Pfam" id="PF00075">
    <property type="entry name" value="RNase_H"/>
    <property type="match status" value="1"/>
</dbReference>